<keyword evidence="3" id="KW-1185">Reference proteome</keyword>
<comment type="caution">
    <text evidence="2">The sequence shown here is derived from an EMBL/GenBank/DDBJ whole genome shotgun (WGS) entry which is preliminary data.</text>
</comment>
<dbReference type="EMBL" id="BQNB010016865">
    <property type="protein sequence ID" value="GJT56658.1"/>
    <property type="molecule type" value="Genomic_DNA"/>
</dbReference>
<gene>
    <name evidence="2" type="ORF">Tco_0991712</name>
</gene>
<dbReference type="Proteomes" id="UP001151760">
    <property type="component" value="Unassembled WGS sequence"/>
</dbReference>
<proteinExistence type="predicted"/>
<sequence>MYVGCSGLVKVTSAAVDKYRDSDSWILPEQIFLLPTKNKKEHILARLGNVNPRPTLPAIRARMLSFYTTWDLLQDITVELSFEMSIYDFMTHPSWGDAKVFEESHHHSSSLLESVPSHTTAPTAEGTMILLPTPDEIVASLSDPRLTKKAKGPLQVRVRSASDTALEPSRPSKKRNVKKRTSEPGSSAPDEGISTRAVLVPTPRVGKRLGAPPSMVVVSASGPSHVGTSFPASTSGRSFSLGGAAVSGRVGKSEAEVMRRQLNPLDSLARSALACDAEYDQISVDDFGTATRGEEIDLTLFPLALGLYHMPYPYEGVSSPLNTKEEWDGPHAPESNILCKDIFKDPNVCRKALNRTITPGKLRRTESLLPFELSKRVNVLSALLVS</sequence>
<evidence type="ECO:0000313" key="3">
    <source>
        <dbReference type="Proteomes" id="UP001151760"/>
    </source>
</evidence>
<reference evidence="2" key="2">
    <citation type="submission" date="2022-01" db="EMBL/GenBank/DDBJ databases">
        <authorList>
            <person name="Yamashiro T."/>
            <person name="Shiraishi A."/>
            <person name="Satake H."/>
            <person name="Nakayama K."/>
        </authorList>
    </citation>
    <scope>NUCLEOTIDE SEQUENCE</scope>
</reference>
<reference evidence="2" key="1">
    <citation type="journal article" date="2022" name="Int. J. Mol. Sci.">
        <title>Draft Genome of Tanacetum Coccineum: Genomic Comparison of Closely Related Tanacetum-Family Plants.</title>
        <authorList>
            <person name="Yamashiro T."/>
            <person name="Shiraishi A."/>
            <person name="Nakayama K."/>
            <person name="Satake H."/>
        </authorList>
    </citation>
    <scope>NUCLEOTIDE SEQUENCE</scope>
</reference>
<protein>
    <submittedName>
        <fullName evidence="2">Uncharacterized protein</fullName>
    </submittedName>
</protein>
<name>A0ABQ5F0T1_9ASTR</name>
<accession>A0ABQ5F0T1</accession>
<evidence type="ECO:0000313" key="2">
    <source>
        <dbReference type="EMBL" id="GJT56658.1"/>
    </source>
</evidence>
<organism evidence="2 3">
    <name type="scientific">Tanacetum coccineum</name>
    <dbReference type="NCBI Taxonomy" id="301880"/>
    <lineage>
        <taxon>Eukaryota</taxon>
        <taxon>Viridiplantae</taxon>
        <taxon>Streptophyta</taxon>
        <taxon>Embryophyta</taxon>
        <taxon>Tracheophyta</taxon>
        <taxon>Spermatophyta</taxon>
        <taxon>Magnoliopsida</taxon>
        <taxon>eudicotyledons</taxon>
        <taxon>Gunneridae</taxon>
        <taxon>Pentapetalae</taxon>
        <taxon>asterids</taxon>
        <taxon>campanulids</taxon>
        <taxon>Asterales</taxon>
        <taxon>Asteraceae</taxon>
        <taxon>Asteroideae</taxon>
        <taxon>Anthemideae</taxon>
        <taxon>Anthemidinae</taxon>
        <taxon>Tanacetum</taxon>
    </lineage>
</organism>
<evidence type="ECO:0000256" key="1">
    <source>
        <dbReference type="SAM" id="MobiDB-lite"/>
    </source>
</evidence>
<feature type="region of interest" description="Disordered" evidence="1">
    <location>
        <begin position="142"/>
        <end position="198"/>
    </location>
</feature>